<dbReference type="InterPro" id="IPR022409">
    <property type="entry name" value="PKD/Chitinase_dom"/>
</dbReference>
<comment type="caution">
    <text evidence="2">The sequence shown here is derived from an EMBL/GenBank/DDBJ whole genome shotgun (WGS) entry which is preliminary data.</text>
</comment>
<accession>A0A2H0LRW5</accession>
<dbReference type="InterPro" id="IPR035986">
    <property type="entry name" value="PKD_dom_sf"/>
</dbReference>
<dbReference type="Pfam" id="PF13385">
    <property type="entry name" value="Laminin_G_3"/>
    <property type="match status" value="1"/>
</dbReference>
<dbReference type="EMBL" id="PCVY01000019">
    <property type="protein sequence ID" value="PIQ87128.1"/>
    <property type="molecule type" value="Genomic_DNA"/>
</dbReference>
<dbReference type="Gene3D" id="2.160.20.10">
    <property type="entry name" value="Single-stranded right-handed beta-helix, Pectin lyase-like"/>
    <property type="match status" value="1"/>
</dbReference>
<reference evidence="2 3" key="1">
    <citation type="submission" date="2017-09" db="EMBL/GenBank/DDBJ databases">
        <title>Depth-based differentiation of microbial function through sediment-hosted aquifers and enrichment of novel symbionts in the deep terrestrial subsurface.</title>
        <authorList>
            <person name="Probst A.J."/>
            <person name="Ladd B."/>
            <person name="Jarett J.K."/>
            <person name="Geller-Mcgrath D.E."/>
            <person name="Sieber C.M."/>
            <person name="Emerson J.B."/>
            <person name="Anantharaman K."/>
            <person name="Thomas B.C."/>
            <person name="Malmstrom R."/>
            <person name="Stieglmeier M."/>
            <person name="Klingl A."/>
            <person name="Woyke T."/>
            <person name="Ryan C.M."/>
            <person name="Banfield J.F."/>
        </authorList>
    </citation>
    <scope>NUCLEOTIDE SEQUENCE [LARGE SCALE GENOMIC DNA]</scope>
    <source>
        <strain evidence="2">CG11_big_fil_rev_8_21_14_0_20_45_26</strain>
    </source>
</reference>
<dbReference type="InterPro" id="IPR013320">
    <property type="entry name" value="ConA-like_dom_sf"/>
</dbReference>
<proteinExistence type="predicted"/>
<protein>
    <recommendedName>
        <fullName evidence="1">PKD domain-containing protein</fullName>
    </recommendedName>
</protein>
<dbReference type="InterPro" id="IPR013783">
    <property type="entry name" value="Ig-like_fold"/>
</dbReference>
<evidence type="ECO:0000313" key="2">
    <source>
        <dbReference type="EMBL" id="PIQ87128.1"/>
    </source>
</evidence>
<dbReference type="SUPFAM" id="SSF51126">
    <property type="entry name" value="Pectin lyase-like"/>
    <property type="match status" value="1"/>
</dbReference>
<evidence type="ECO:0000259" key="1">
    <source>
        <dbReference type="PROSITE" id="PS50093"/>
    </source>
</evidence>
<dbReference type="SUPFAM" id="SSF49899">
    <property type="entry name" value="Concanavalin A-like lectins/glucanases"/>
    <property type="match status" value="1"/>
</dbReference>
<dbReference type="Pfam" id="PF22352">
    <property type="entry name" value="K319L-like_PKD"/>
    <property type="match status" value="1"/>
</dbReference>
<dbReference type="Gene3D" id="2.60.120.200">
    <property type="match status" value="1"/>
</dbReference>
<dbReference type="SUPFAM" id="SSF49299">
    <property type="entry name" value="PKD domain"/>
    <property type="match status" value="2"/>
</dbReference>
<dbReference type="Proteomes" id="UP000230859">
    <property type="component" value="Unassembled WGS sequence"/>
</dbReference>
<sequence length="1181" mass="129812">MLYVFLGKALGHSKSFAKNHIMKNSMAEQRKQPYFAPLTQIFTMSKVSFCFIACLILAIHFLVFTPNVFASPECSDGIDNDGDAFIDYPNDPKCIDADDTSEAEFPFVITLTSDLGSNISPRGPLYWTYEVTPGTDIEFSITANAKNSIFDVLIDQQSIGRASGYTFFNVQANHSIEVIANSPPFPSAGGNQTITLPNNSLAINANVFDDGETGPFTTQWSKIDGPGDVFFEDPSAIDTAATFSEPGIYTIQLEAHDGELTQADTARITVLPENLMTECHDGIDNDGDGQIDYPDDPACDNPFDDNEDYERDHVYYLDTVNGNDSRDGLTPDSAWKTIAKSVNAFNRTPNESFLFYVAPGDYGGVNFEFLPRTAWVVYQQLTETKPSIDYFNSTNDGAIHLIFDGFKLIKSARGSIGGWWATVYLQGASHVKFVNSDFIPDDEHTHVYGDFPSLLAAFFSSDITALRNTFVGTRYGVSFSTADNLIFKGNDVGWQFADAIRCASCSNALFEENVVHDVGDWYPNEGEHMDGFQTFPVGGACSNPQSNYLTIRGNQFFNMPGQMIFIQGNWTGCLGEIQSITIQNNVLGKKSVEDASFPIQIGQTNGFVLSHNTVYEKAIVRAGSKGVVENNIFGYLSIVEDAEVTYDYNLLGSLVNNSQNTGDPGEHTVIGTPEFADVDQNDYHMLPGQMLGDSYKIDPCYGDSNGSYLGALPCLGCVDDQPLVVFTASTYNGYAPLHVDFDASKSMACVDGEQITSYDWDFGDHEIANGVQVSHIFETEGNYTVHLKVTDSLNQSAWREKEFDVFYSVPHLVFYLNLDHNIQDWSGRFHNVSWQNLANDDDAPYGPGRVHEAIELDGTDVGAYVLAQHADDLDGFEQATLAFFAKKTDREIGGDVLQKHVSYEVRVGQNSLSGYFFNVSGDRFNFNIPNDAIDDTSWHHYALTYNGSAVSIYMDGEFVQSFSMAGRVAVNPSRSLYVGKYQFTDGKAFAGALDEIQIYDVALNADDIANLANPARNTPPIVSAGFDVSALMREAVLLEGSVQDDGLPDPPGETTVQWSTVEGPGNASFSDPSSPVTDVRFGKPGKYTLRLTASDSELTAADDCLALVYKNAACLSADLIPDAQFDQLDVDYFRALFTNKDSQADWNHDGRIDTKDMMAYLSDISSCQTLEKLKSGSFSKK</sequence>
<dbReference type="PROSITE" id="PS50093">
    <property type="entry name" value="PKD"/>
    <property type="match status" value="1"/>
</dbReference>
<dbReference type="PANTHER" id="PTHR42535:SF2">
    <property type="entry name" value="CHROMOSOME UNDETERMINED SCAFFOLD_146, WHOLE GENOME SHOTGUN SEQUENCE"/>
    <property type="match status" value="1"/>
</dbReference>
<evidence type="ECO:0000313" key="3">
    <source>
        <dbReference type="Proteomes" id="UP000230859"/>
    </source>
</evidence>
<dbReference type="CDD" id="cd00146">
    <property type="entry name" value="PKD"/>
    <property type="match status" value="1"/>
</dbReference>
<name>A0A2H0LRW5_9BACT</name>
<dbReference type="Gene3D" id="2.60.40.10">
    <property type="entry name" value="Immunoglobulins"/>
    <property type="match status" value="3"/>
</dbReference>
<dbReference type="PANTHER" id="PTHR42535">
    <property type="entry name" value="OOKINETE PROTEIN, PUTATIVE-RELATED"/>
    <property type="match status" value="1"/>
</dbReference>
<feature type="domain" description="PKD" evidence="1">
    <location>
        <begin position="752"/>
        <end position="797"/>
    </location>
</feature>
<dbReference type="InterPro" id="IPR000601">
    <property type="entry name" value="PKD_dom"/>
</dbReference>
<dbReference type="InterPro" id="IPR012334">
    <property type="entry name" value="Pectin_lyas_fold"/>
</dbReference>
<dbReference type="Pfam" id="PF18911">
    <property type="entry name" value="PKD_4"/>
    <property type="match status" value="1"/>
</dbReference>
<organism evidence="2 3">
    <name type="scientific">Candidatus Abzuiibacterium crystallinum</name>
    <dbReference type="NCBI Taxonomy" id="1974748"/>
    <lineage>
        <taxon>Bacteria</taxon>
        <taxon>Pseudomonadati</taxon>
        <taxon>Candidatus Omnitrophota</taxon>
        <taxon>Candidatus Abzuiibacterium</taxon>
    </lineage>
</organism>
<dbReference type="AlphaFoldDB" id="A0A2H0LRW5"/>
<dbReference type="InterPro" id="IPR011050">
    <property type="entry name" value="Pectin_lyase_fold/virulence"/>
</dbReference>
<dbReference type="SMART" id="SM00089">
    <property type="entry name" value="PKD"/>
    <property type="match status" value="3"/>
</dbReference>
<gene>
    <name evidence="2" type="ORF">COV74_02035</name>
</gene>